<dbReference type="InterPro" id="IPR005758">
    <property type="entry name" value="UDP-N-AcMur_Ala_ligase_MurC"/>
</dbReference>
<dbReference type="Gene3D" id="3.40.50.720">
    <property type="entry name" value="NAD(P)-binding Rossmann-like Domain"/>
    <property type="match status" value="1"/>
</dbReference>
<keyword evidence="7 14" id="KW-0547">Nucleotide-binding</keyword>
<evidence type="ECO:0000256" key="14">
    <source>
        <dbReference type="HAMAP-Rule" id="MF_00046"/>
    </source>
</evidence>
<comment type="function">
    <text evidence="14">Cell wall formation.</text>
</comment>
<dbReference type="InterPro" id="IPR013221">
    <property type="entry name" value="Mur_ligase_cen"/>
</dbReference>
<keyword evidence="12 14" id="KW-0961">Cell wall biogenesis/degradation</keyword>
<dbReference type="InterPro" id="IPR000713">
    <property type="entry name" value="Mur_ligase_N"/>
</dbReference>
<evidence type="ECO:0000256" key="10">
    <source>
        <dbReference type="ARBA" id="ARBA00022984"/>
    </source>
</evidence>
<dbReference type="NCBIfam" id="TIGR01082">
    <property type="entry name" value="murC"/>
    <property type="match status" value="1"/>
</dbReference>
<keyword evidence="11 14" id="KW-0131">Cell cycle</keyword>
<feature type="binding site" evidence="14">
    <location>
        <begin position="122"/>
        <end position="128"/>
    </location>
    <ligand>
        <name>ATP</name>
        <dbReference type="ChEBI" id="CHEBI:30616"/>
    </ligand>
</feature>
<dbReference type="InterPro" id="IPR004101">
    <property type="entry name" value="Mur_ligase_C"/>
</dbReference>
<dbReference type="EC" id="6.3.2.8" evidence="3 14"/>
<evidence type="ECO:0000256" key="12">
    <source>
        <dbReference type="ARBA" id="ARBA00023316"/>
    </source>
</evidence>
<comment type="pathway">
    <text evidence="2 14">Cell wall biogenesis; peptidoglycan biosynthesis.</text>
</comment>
<feature type="domain" description="Mur ligase central" evidence="17">
    <location>
        <begin position="120"/>
        <end position="300"/>
    </location>
</feature>
<dbReference type="InterPro" id="IPR050061">
    <property type="entry name" value="MurCDEF_pg_biosynth"/>
</dbReference>
<evidence type="ECO:0000256" key="8">
    <source>
        <dbReference type="ARBA" id="ARBA00022840"/>
    </source>
</evidence>
<evidence type="ECO:0000259" key="17">
    <source>
        <dbReference type="Pfam" id="PF08245"/>
    </source>
</evidence>
<dbReference type="Pfam" id="PF01225">
    <property type="entry name" value="Mur_ligase"/>
    <property type="match status" value="1"/>
</dbReference>
<dbReference type="Pfam" id="PF02875">
    <property type="entry name" value="Mur_ligase_C"/>
    <property type="match status" value="1"/>
</dbReference>
<evidence type="ECO:0000313" key="19">
    <source>
        <dbReference type="Proteomes" id="UP000729290"/>
    </source>
</evidence>
<comment type="similarity">
    <text evidence="14">Belongs to the MurCDEF family.</text>
</comment>
<keyword evidence="9 14" id="KW-0133">Cell shape</keyword>
<evidence type="ECO:0000256" key="6">
    <source>
        <dbReference type="ARBA" id="ARBA00022618"/>
    </source>
</evidence>
<dbReference type="HAMAP" id="MF_00046">
    <property type="entry name" value="MurC"/>
    <property type="match status" value="1"/>
</dbReference>
<dbReference type="SUPFAM" id="SSF53244">
    <property type="entry name" value="MurD-like peptide ligases, peptide-binding domain"/>
    <property type="match status" value="1"/>
</dbReference>
<keyword evidence="4 14" id="KW-0963">Cytoplasm</keyword>
<comment type="subcellular location">
    <subcellularLocation>
        <location evidence="1 14">Cytoplasm</location>
    </subcellularLocation>
</comment>
<evidence type="ECO:0000256" key="5">
    <source>
        <dbReference type="ARBA" id="ARBA00022598"/>
    </source>
</evidence>
<evidence type="ECO:0000256" key="11">
    <source>
        <dbReference type="ARBA" id="ARBA00023306"/>
    </source>
</evidence>
<accession>A0ABS2GCZ2</accession>
<keyword evidence="5 14" id="KW-0436">Ligase</keyword>
<dbReference type="PANTHER" id="PTHR43445">
    <property type="entry name" value="UDP-N-ACETYLMURAMATE--L-ALANINE LIGASE-RELATED"/>
    <property type="match status" value="1"/>
</dbReference>
<keyword evidence="10 14" id="KW-0573">Peptidoglycan synthesis</keyword>
<keyword evidence="19" id="KW-1185">Reference proteome</keyword>
<dbReference type="Pfam" id="PF08245">
    <property type="entry name" value="Mur_ligase_M"/>
    <property type="match status" value="1"/>
</dbReference>
<gene>
    <name evidence="14" type="primary">murC</name>
    <name evidence="18" type="ORF">H9X83_12440</name>
</gene>
<dbReference type="InterPro" id="IPR036615">
    <property type="entry name" value="Mur_ligase_C_dom_sf"/>
</dbReference>
<evidence type="ECO:0000313" key="18">
    <source>
        <dbReference type="EMBL" id="MBM6878940.1"/>
    </source>
</evidence>
<evidence type="ECO:0000256" key="3">
    <source>
        <dbReference type="ARBA" id="ARBA00012211"/>
    </source>
</evidence>
<dbReference type="Gene3D" id="3.90.190.20">
    <property type="entry name" value="Mur ligase, C-terminal domain"/>
    <property type="match status" value="1"/>
</dbReference>
<feature type="domain" description="Mur ligase C-terminal" evidence="16">
    <location>
        <begin position="322"/>
        <end position="451"/>
    </location>
</feature>
<dbReference type="SUPFAM" id="SSF51984">
    <property type="entry name" value="MurCD N-terminal domain"/>
    <property type="match status" value="1"/>
</dbReference>
<dbReference type="EMBL" id="JACSNV010000029">
    <property type="protein sequence ID" value="MBM6878940.1"/>
    <property type="molecule type" value="Genomic_DNA"/>
</dbReference>
<proteinExistence type="inferred from homology"/>
<dbReference type="InterPro" id="IPR036565">
    <property type="entry name" value="Mur-like_cat_sf"/>
</dbReference>
<name>A0ABS2GCZ2_9FIRM</name>
<keyword evidence="6 14" id="KW-0132">Cell division</keyword>
<comment type="catalytic activity">
    <reaction evidence="13 14">
        <text>UDP-N-acetyl-alpha-D-muramate + L-alanine + ATP = UDP-N-acetyl-alpha-D-muramoyl-L-alanine + ADP + phosphate + H(+)</text>
        <dbReference type="Rhea" id="RHEA:23372"/>
        <dbReference type="ChEBI" id="CHEBI:15378"/>
        <dbReference type="ChEBI" id="CHEBI:30616"/>
        <dbReference type="ChEBI" id="CHEBI:43474"/>
        <dbReference type="ChEBI" id="CHEBI:57972"/>
        <dbReference type="ChEBI" id="CHEBI:70757"/>
        <dbReference type="ChEBI" id="CHEBI:83898"/>
        <dbReference type="ChEBI" id="CHEBI:456216"/>
        <dbReference type="EC" id="6.3.2.8"/>
    </reaction>
</comment>
<evidence type="ECO:0000256" key="2">
    <source>
        <dbReference type="ARBA" id="ARBA00004752"/>
    </source>
</evidence>
<evidence type="ECO:0000259" key="16">
    <source>
        <dbReference type="Pfam" id="PF02875"/>
    </source>
</evidence>
<reference evidence="18 19" key="1">
    <citation type="journal article" date="2021" name="Sci. Rep.">
        <title>The distribution of antibiotic resistance genes in chicken gut microbiota commensals.</title>
        <authorList>
            <person name="Juricova H."/>
            <person name="Matiasovicova J."/>
            <person name="Kubasova T."/>
            <person name="Cejkova D."/>
            <person name="Rychlik I."/>
        </authorList>
    </citation>
    <scope>NUCLEOTIDE SEQUENCE [LARGE SCALE GENOMIC DNA]</scope>
    <source>
        <strain evidence="18 19">An431b</strain>
    </source>
</reference>
<dbReference type="PANTHER" id="PTHR43445:SF3">
    <property type="entry name" value="UDP-N-ACETYLMURAMATE--L-ALANINE LIGASE"/>
    <property type="match status" value="1"/>
</dbReference>
<dbReference type="SUPFAM" id="SSF53623">
    <property type="entry name" value="MurD-like peptide ligases, catalytic domain"/>
    <property type="match status" value="1"/>
</dbReference>
<evidence type="ECO:0000256" key="4">
    <source>
        <dbReference type="ARBA" id="ARBA00022490"/>
    </source>
</evidence>
<dbReference type="GO" id="GO:0008763">
    <property type="term" value="F:UDP-N-acetylmuramate-L-alanine ligase activity"/>
    <property type="evidence" value="ECO:0007669"/>
    <property type="project" value="UniProtKB-EC"/>
</dbReference>
<evidence type="ECO:0000256" key="7">
    <source>
        <dbReference type="ARBA" id="ARBA00022741"/>
    </source>
</evidence>
<evidence type="ECO:0000259" key="15">
    <source>
        <dbReference type="Pfam" id="PF01225"/>
    </source>
</evidence>
<evidence type="ECO:0000256" key="1">
    <source>
        <dbReference type="ARBA" id="ARBA00004496"/>
    </source>
</evidence>
<sequence length="462" mass="51241">MRRLFMLTANQKEQHIYFIGIGGISMSALAEILLSRGIRVSGTDVKESNVTRHLQQLGVQVNFGHRAENITDDVTMVVYTAAIHEDNPELMAAREKSIPVIDRAQLLGDIMAEYAYSIAVAGTHGKTTTTSMVSEILLAAQKDPTITVGGFLPAIQSNLRVGHSPYFVAEACEYFDSFLRFNPYIGVILNVESDHLDYFKNLENIRRSFHAYAGRIPEKGLLVIHDSIDRLAELTEGLVCRVETFGLSDKADWTAKNIVHAPDGRNNFSVCYHGEILGTVHLHVPGEHNITNALAAIASAHYLGIPFAEIVQGMEHYAGTDRRFQRKGEKDGIQVIDDYAHHPTEIKATLAAAKNIDHRTTWCVFQPHTYSRTRFLFEEFGEAFGDADEIIIADIFAARETDDGLVSARELAQRIAQTGKSARYVGDFDAICAYLKEHCQPGDLLLTVGAGDVYKIGENFLK</sequence>
<organism evidence="18 19">
    <name type="scientific">Anaerotignum lactatifermentans</name>
    <dbReference type="NCBI Taxonomy" id="160404"/>
    <lineage>
        <taxon>Bacteria</taxon>
        <taxon>Bacillati</taxon>
        <taxon>Bacillota</taxon>
        <taxon>Clostridia</taxon>
        <taxon>Lachnospirales</taxon>
        <taxon>Anaerotignaceae</taxon>
        <taxon>Anaerotignum</taxon>
    </lineage>
</organism>
<dbReference type="Proteomes" id="UP000729290">
    <property type="component" value="Unassembled WGS sequence"/>
</dbReference>
<comment type="caution">
    <text evidence="18">The sequence shown here is derived from an EMBL/GenBank/DDBJ whole genome shotgun (WGS) entry which is preliminary data.</text>
</comment>
<evidence type="ECO:0000256" key="9">
    <source>
        <dbReference type="ARBA" id="ARBA00022960"/>
    </source>
</evidence>
<keyword evidence="8 14" id="KW-0067">ATP-binding</keyword>
<dbReference type="Gene3D" id="3.40.1190.10">
    <property type="entry name" value="Mur-like, catalytic domain"/>
    <property type="match status" value="1"/>
</dbReference>
<feature type="domain" description="Mur ligase N-terminal catalytic" evidence="15">
    <location>
        <begin position="15"/>
        <end position="114"/>
    </location>
</feature>
<protein>
    <recommendedName>
        <fullName evidence="3 14">UDP-N-acetylmuramate--L-alanine ligase</fullName>
        <ecNumber evidence="3 14">6.3.2.8</ecNumber>
    </recommendedName>
    <alternativeName>
        <fullName evidence="14">UDP-N-acetylmuramoyl-L-alanine synthetase</fullName>
    </alternativeName>
</protein>
<evidence type="ECO:0000256" key="13">
    <source>
        <dbReference type="ARBA" id="ARBA00047833"/>
    </source>
</evidence>